<accession>A0ABQ7Y4X1</accession>
<protein>
    <submittedName>
        <fullName evidence="2">Uncharacterized protein</fullName>
    </submittedName>
</protein>
<name>A0ABQ7Y4X1_BRANA</name>
<proteinExistence type="predicted"/>
<comment type="caution">
    <text evidence="2">The sequence shown here is derived from an EMBL/GenBank/DDBJ whole genome shotgun (WGS) entry which is preliminary data.</text>
</comment>
<gene>
    <name evidence="2" type="ORF">HID58_079497</name>
</gene>
<keyword evidence="3" id="KW-1185">Reference proteome</keyword>
<evidence type="ECO:0000313" key="3">
    <source>
        <dbReference type="Proteomes" id="UP000824890"/>
    </source>
</evidence>
<dbReference type="EMBL" id="JAGKQM010000018">
    <property type="protein sequence ID" value="KAH0862286.1"/>
    <property type="molecule type" value="Genomic_DNA"/>
</dbReference>
<evidence type="ECO:0000313" key="2">
    <source>
        <dbReference type="EMBL" id="KAH0862286.1"/>
    </source>
</evidence>
<evidence type="ECO:0000256" key="1">
    <source>
        <dbReference type="SAM" id="MobiDB-lite"/>
    </source>
</evidence>
<sequence>MHGYGIGPGLEWSTENWPRSPGEPIRGTIELADRQHSRARRESWLVSRSCSPGELARSFRRLLPIFLPSEIFSAAGRSSGIPSPLNGFKARWSSIDLEPSLSLWMFCMG</sequence>
<reference evidence="2 3" key="1">
    <citation type="submission" date="2021-05" db="EMBL/GenBank/DDBJ databases">
        <title>Genome Assembly of Synthetic Allotetraploid Brassica napus Reveals Homoeologous Exchanges between Subgenomes.</title>
        <authorList>
            <person name="Davis J.T."/>
        </authorList>
    </citation>
    <scope>NUCLEOTIDE SEQUENCE [LARGE SCALE GENOMIC DNA]</scope>
    <source>
        <strain evidence="3">cv. Da-Ae</strain>
        <tissue evidence="2">Seedling</tissue>
    </source>
</reference>
<dbReference type="Proteomes" id="UP000824890">
    <property type="component" value="Unassembled WGS sequence"/>
</dbReference>
<feature type="region of interest" description="Disordered" evidence="1">
    <location>
        <begin position="1"/>
        <end position="26"/>
    </location>
</feature>
<organism evidence="2 3">
    <name type="scientific">Brassica napus</name>
    <name type="common">Rape</name>
    <dbReference type="NCBI Taxonomy" id="3708"/>
    <lineage>
        <taxon>Eukaryota</taxon>
        <taxon>Viridiplantae</taxon>
        <taxon>Streptophyta</taxon>
        <taxon>Embryophyta</taxon>
        <taxon>Tracheophyta</taxon>
        <taxon>Spermatophyta</taxon>
        <taxon>Magnoliopsida</taxon>
        <taxon>eudicotyledons</taxon>
        <taxon>Gunneridae</taxon>
        <taxon>Pentapetalae</taxon>
        <taxon>rosids</taxon>
        <taxon>malvids</taxon>
        <taxon>Brassicales</taxon>
        <taxon>Brassicaceae</taxon>
        <taxon>Brassiceae</taxon>
        <taxon>Brassica</taxon>
    </lineage>
</organism>